<evidence type="ECO:0000256" key="1">
    <source>
        <dbReference type="ARBA" id="ARBA00005495"/>
    </source>
</evidence>
<comment type="similarity">
    <text evidence="1">Belongs to the Gfa family.</text>
</comment>
<accession>W2C806</accession>
<dbReference type="InterPro" id="IPR011057">
    <property type="entry name" value="Mss4-like_sf"/>
</dbReference>
<keyword evidence="4" id="KW-0456">Lyase</keyword>
<dbReference type="PATRIC" id="fig|1411148.3.peg.415"/>
<organism evidence="6 7">
    <name type="scientific">Tannerella sp. oral taxon BU063 isolate Cell 2</name>
    <dbReference type="NCBI Taxonomy" id="1411148"/>
    <lineage>
        <taxon>Bacteria</taxon>
        <taxon>Pseudomonadati</taxon>
        <taxon>Bacteroidota</taxon>
        <taxon>Bacteroidia</taxon>
        <taxon>Bacteroidales</taxon>
        <taxon>Tannerellaceae</taxon>
        <taxon>Tannerella</taxon>
    </lineage>
</organism>
<proteinExistence type="inferred from homology"/>
<dbReference type="Pfam" id="PF04828">
    <property type="entry name" value="GFA"/>
    <property type="match status" value="1"/>
</dbReference>
<dbReference type="Gene3D" id="3.90.1590.10">
    <property type="entry name" value="glutathione-dependent formaldehyde- activating enzyme (gfa)"/>
    <property type="match status" value="1"/>
</dbReference>
<dbReference type="PANTHER" id="PTHR33337:SF40">
    <property type="entry name" value="CENP-V_GFA DOMAIN-CONTAINING PROTEIN-RELATED"/>
    <property type="match status" value="1"/>
</dbReference>
<evidence type="ECO:0000256" key="3">
    <source>
        <dbReference type="ARBA" id="ARBA00022833"/>
    </source>
</evidence>
<dbReference type="Proteomes" id="UP000018837">
    <property type="component" value="Unassembled WGS sequence"/>
</dbReference>
<comment type="caution">
    <text evidence="6">The sequence shown here is derived from an EMBL/GenBank/DDBJ whole genome shotgun (WGS) entry which is preliminary data.</text>
</comment>
<dbReference type="GO" id="GO:0046872">
    <property type="term" value="F:metal ion binding"/>
    <property type="evidence" value="ECO:0007669"/>
    <property type="project" value="UniProtKB-KW"/>
</dbReference>
<evidence type="ECO:0000256" key="2">
    <source>
        <dbReference type="ARBA" id="ARBA00022723"/>
    </source>
</evidence>
<dbReference type="PROSITE" id="PS51891">
    <property type="entry name" value="CENP_V_GFA"/>
    <property type="match status" value="1"/>
</dbReference>
<sequence length="151" mass="16503">MTNKSDEQPRMTIPFTGGCACGAIRYECNSEPLAMGQCHCRDCQRSSGGAGYYVVVVPANSFRFTSGTPRYHFTQSVRLGRHKRGFCGECGSPLTLVENAEGTSPVIGMSVASLDDPSWFRPGFDTFISDAQPWDHLNPAVPKFAQYPPSK</sequence>
<dbReference type="InterPro" id="IPR006913">
    <property type="entry name" value="CENP-V/GFA"/>
</dbReference>
<dbReference type="AlphaFoldDB" id="W2C806"/>
<name>W2C806_9BACT</name>
<dbReference type="EMBL" id="AYUF01000314">
    <property type="protein sequence ID" value="ETK02622.1"/>
    <property type="molecule type" value="Genomic_DNA"/>
</dbReference>
<reference evidence="6 7" key="1">
    <citation type="submission" date="2013-11" db="EMBL/GenBank/DDBJ databases">
        <title>Single cell genomics of uncultured Tannerella BU063 (oral taxon 286).</title>
        <authorList>
            <person name="Beall C.J."/>
            <person name="Campbell A.G."/>
            <person name="Griffen A.L."/>
            <person name="Podar M."/>
            <person name="Leys E.J."/>
        </authorList>
    </citation>
    <scope>NUCLEOTIDE SEQUENCE [LARGE SCALE GENOMIC DNA]</scope>
    <source>
        <strain evidence="6">Cell 2</strain>
    </source>
</reference>
<evidence type="ECO:0000313" key="6">
    <source>
        <dbReference type="EMBL" id="ETK02622.1"/>
    </source>
</evidence>
<keyword evidence="2" id="KW-0479">Metal-binding</keyword>
<dbReference type="SUPFAM" id="SSF51316">
    <property type="entry name" value="Mss4-like"/>
    <property type="match status" value="1"/>
</dbReference>
<evidence type="ECO:0000259" key="5">
    <source>
        <dbReference type="PROSITE" id="PS51891"/>
    </source>
</evidence>
<keyword evidence="3" id="KW-0862">Zinc</keyword>
<dbReference type="PANTHER" id="PTHR33337">
    <property type="entry name" value="GFA DOMAIN-CONTAINING PROTEIN"/>
    <property type="match status" value="1"/>
</dbReference>
<gene>
    <name evidence="6" type="ORF">N425_03260</name>
</gene>
<evidence type="ECO:0000256" key="4">
    <source>
        <dbReference type="ARBA" id="ARBA00023239"/>
    </source>
</evidence>
<dbReference type="GO" id="GO:0016846">
    <property type="term" value="F:carbon-sulfur lyase activity"/>
    <property type="evidence" value="ECO:0007669"/>
    <property type="project" value="InterPro"/>
</dbReference>
<dbReference type="PROSITE" id="PS51257">
    <property type="entry name" value="PROKAR_LIPOPROTEIN"/>
    <property type="match status" value="1"/>
</dbReference>
<protein>
    <recommendedName>
        <fullName evidence="5">CENP-V/GFA domain-containing protein</fullName>
    </recommendedName>
</protein>
<feature type="domain" description="CENP-V/GFA" evidence="5">
    <location>
        <begin position="15"/>
        <end position="135"/>
    </location>
</feature>
<evidence type="ECO:0000313" key="7">
    <source>
        <dbReference type="Proteomes" id="UP000018837"/>
    </source>
</evidence>